<dbReference type="PANTHER" id="PTHR33508:SF10">
    <property type="entry name" value="UPF0056 INNER MEMBRANE PROTEIN YHGN"/>
    <property type="match status" value="1"/>
</dbReference>
<feature type="transmembrane region" description="Helical" evidence="7">
    <location>
        <begin position="67"/>
        <end position="88"/>
    </location>
</feature>
<dbReference type="Proteomes" id="UP000826014">
    <property type="component" value="Chromosome"/>
</dbReference>
<evidence type="ECO:0000256" key="6">
    <source>
        <dbReference type="ARBA" id="ARBA00023136"/>
    </source>
</evidence>
<dbReference type="EMBL" id="CP075587">
    <property type="protein sequence ID" value="QYF48476.1"/>
    <property type="molecule type" value="Genomic_DNA"/>
</dbReference>
<keyword evidence="3" id="KW-1003">Cell membrane</keyword>
<organism evidence="8 9">
    <name type="scientific">Candidatus Rhabdochlamydia oedothoracis</name>
    <dbReference type="NCBI Taxonomy" id="2720720"/>
    <lineage>
        <taxon>Bacteria</taxon>
        <taxon>Pseudomonadati</taxon>
        <taxon>Chlamydiota</taxon>
        <taxon>Chlamydiia</taxon>
        <taxon>Parachlamydiales</taxon>
        <taxon>Candidatus Rhabdochlamydiaceae</taxon>
        <taxon>Candidatus Rhabdochlamydia</taxon>
    </lineage>
</organism>
<reference evidence="8 9" key="1">
    <citation type="journal article" date="2022" name="bioRxiv">
        <title>Ecology and evolution of chlamydial symbionts of arthropods.</title>
        <authorList>
            <person name="Halter T."/>
            <person name="Koestlbacher S."/>
            <person name="Collingro A."/>
            <person name="Sixt B.S."/>
            <person name="Toenshoff E.R."/>
            <person name="Hendrickx F."/>
            <person name="Kostanjsek R."/>
            <person name="Horn M."/>
        </authorList>
    </citation>
    <scope>NUCLEOTIDE SEQUENCE [LARGE SCALE GENOMIC DNA]</scope>
    <source>
        <strain evidence="8">W744xW776</strain>
    </source>
</reference>
<dbReference type="InterPro" id="IPR002771">
    <property type="entry name" value="Multi_antbiot-R_MarC"/>
</dbReference>
<comment type="similarity">
    <text evidence="2 7">Belongs to the UPF0056 (MarC) family.</text>
</comment>
<evidence type="ECO:0000256" key="5">
    <source>
        <dbReference type="ARBA" id="ARBA00022989"/>
    </source>
</evidence>
<keyword evidence="4 7" id="KW-0812">Transmembrane</keyword>
<dbReference type="Pfam" id="PF01914">
    <property type="entry name" value="MarC"/>
    <property type="match status" value="1"/>
</dbReference>
<feature type="transmembrane region" description="Helical" evidence="7">
    <location>
        <begin position="108"/>
        <end position="130"/>
    </location>
</feature>
<evidence type="ECO:0000256" key="7">
    <source>
        <dbReference type="RuleBase" id="RU362048"/>
    </source>
</evidence>
<comment type="subcellular location">
    <subcellularLocation>
        <location evidence="1 7">Cell membrane</location>
        <topology evidence="1 7">Multi-pass membrane protein</topology>
    </subcellularLocation>
</comment>
<sequence>MKSNPQVLSMTLTFFLMIDSIGNIPLFASLLKNFEPKKQQRIILREMLIALGVIILFELLGDMILNFINIKTPTIIIAGGVILFLIALKMIFPPQAEPVTDIVDKEPFIVPLAIPLVAGPAILAAVMLYAGQAENHFSIISAIFIAWLPSTLILLGSSYLKKLIGKRGISALERLMGLILILIAIQMLLEGVQLFLKAV</sequence>
<feature type="transmembrane region" description="Helical" evidence="7">
    <location>
        <begin position="43"/>
        <end position="61"/>
    </location>
</feature>
<keyword evidence="6 7" id="KW-0472">Membrane</keyword>
<gene>
    <name evidence="8" type="ORF">RHABOEDO_000644</name>
</gene>
<evidence type="ECO:0000256" key="3">
    <source>
        <dbReference type="ARBA" id="ARBA00022475"/>
    </source>
</evidence>
<evidence type="ECO:0000256" key="1">
    <source>
        <dbReference type="ARBA" id="ARBA00004651"/>
    </source>
</evidence>
<evidence type="ECO:0000256" key="2">
    <source>
        <dbReference type="ARBA" id="ARBA00009784"/>
    </source>
</evidence>
<dbReference type="NCBIfam" id="TIGR00427">
    <property type="entry name" value="NAAT family transporter"/>
    <property type="match status" value="1"/>
</dbReference>
<feature type="transmembrane region" description="Helical" evidence="7">
    <location>
        <begin position="175"/>
        <end position="196"/>
    </location>
</feature>
<feature type="transmembrane region" description="Helical" evidence="7">
    <location>
        <begin position="136"/>
        <end position="155"/>
    </location>
</feature>
<evidence type="ECO:0000313" key="8">
    <source>
        <dbReference type="EMBL" id="QYF48476.1"/>
    </source>
</evidence>
<protein>
    <recommendedName>
        <fullName evidence="7">UPF0056 membrane protein</fullName>
    </recommendedName>
</protein>
<dbReference type="RefSeq" id="WP_215217723.1">
    <property type="nucleotide sequence ID" value="NZ_CP075587.1"/>
</dbReference>
<name>A0ABX8V018_9BACT</name>
<keyword evidence="9" id="KW-1185">Reference proteome</keyword>
<proteinExistence type="inferred from homology"/>
<evidence type="ECO:0000256" key="4">
    <source>
        <dbReference type="ARBA" id="ARBA00022692"/>
    </source>
</evidence>
<accession>A0ABX8V018</accession>
<evidence type="ECO:0000313" key="9">
    <source>
        <dbReference type="Proteomes" id="UP000826014"/>
    </source>
</evidence>
<feature type="transmembrane region" description="Helical" evidence="7">
    <location>
        <begin position="12"/>
        <end position="31"/>
    </location>
</feature>
<dbReference type="PANTHER" id="PTHR33508">
    <property type="entry name" value="UPF0056 MEMBRANE PROTEIN YHCE"/>
    <property type="match status" value="1"/>
</dbReference>
<keyword evidence="5 7" id="KW-1133">Transmembrane helix</keyword>